<dbReference type="PROSITE" id="PS50145">
    <property type="entry name" value="ZF_TRAF"/>
    <property type="match status" value="1"/>
</dbReference>
<feature type="region of interest" description="Disordered" evidence="9">
    <location>
        <begin position="444"/>
        <end position="474"/>
    </location>
</feature>
<evidence type="ECO:0000256" key="8">
    <source>
        <dbReference type="SAM" id="Coils"/>
    </source>
</evidence>
<dbReference type="SMART" id="SM00184">
    <property type="entry name" value="RING"/>
    <property type="match status" value="1"/>
</dbReference>
<dbReference type="Pfam" id="PF02854">
    <property type="entry name" value="MIF4G"/>
    <property type="match status" value="1"/>
</dbReference>
<keyword evidence="2" id="KW-0396">Initiation factor</keyword>
<dbReference type="GO" id="GO:0016281">
    <property type="term" value="C:eukaryotic translation initiation factor 4F complex"/>
    <property type="evidence" value="ECO:0007669"/>
    <property type="project" value="TreeGrafter"/>
</dbReference>
<dbReference type="Proteomes" id="UP000594262">
    <property type="component" value="Unplaced"/>
</dbReference>
<keyword evidence="4 7" id="KW-0863">Zinc-finger</keyword>
<dbReference type="Gene3D" id="1.25.40.180">
    <property type="match status" value="1"/>
</dbReference>
<keyword evidence="6" id="KW-0648">Protein biosynthesis</keyword>
<dbReference type="Pfam" id="PF02176">
    <property type="entry name" value="zf-TRAF"/>
    <property type="match status" value="1"/>
</dbReference>
<feature type="coiled-coil region" evidence="8">
    <location>
        <begin position="256"/>
        <end position="290"/>
    </location>
</feature>
<dbReference type="AlphaFoldDB" id="A0A7M5WQC8"/>
<dbReference type="SUPFAM" id="SSF48371">
    <property type="entry name" value="ARM repeat"/>
    <property type="match status" value="1"/>
</dbReference>
<dbReference type="SUPFAM" id="SSF49599">
    <property type="entry name" value="TRAF domain-like"/>
    <property type="match status" value="1"/>
</dbReference>
<dbReference type="PANTHER" id="PTHR23253">
    <property type="entry name" value="EUKARYOTIC TRANSLATION INITIATION FACTOR 4 GAMMA"/>
    <property type="match status" value="1"/>
</dbReference>
<dbReference type="InterPro" id="IPR017907">
    <property type="entry name" value="Znf_RING_CS"/>
</dbReference>
<dbReference type="RefSeq" id="XP_066919986.1">
    <property type="nucleotide sequence ID" value="XM_067063885.1"/>
</dbReference>
<dbReference type="InterPro" id="IPR016024">
    <property type="entry name" value="ARM-type_fold"/>
</dbReference>
<dbReference type="EnsemblMetazoa" id="CLYHEMT001421.1">
    <property type="protein sequence ID" value="CLYHEMP001421.1"/>
    <property type="gene ID" value="CLYHEMG001421"/>
</dbReference>
<comment type="similarity">
    <text evidence="1">Belongs to the eukaryotic initiation factor 4G family.</text>
</comment>
<organism evidence="12 13">
    <name type="scientific">Clytia hemisphaerica</name>
    <dbReference type="NCBI Taxonomy" id="252671"/>
    <lineage>
        <taxon>Eukaryota</taxon>
        <taxon>Metazoa</taxon>
        <taxon>Cnidaria</taxon>
        <taxon>Hydrozoa</taxon>
        <taxon>Hydroidolina</taxon>
        <taxon>Leptothecata</taxon>
        <taxon>Obeliida</taxon>
        <taxon>Clytiidae</taxon>
        <taxon>Clytia</taxon>
    </lineage>
</organism>
<dbReference type="Gene3D" id="3.30.40.10">
    <property type="entry name" value="Zinc/RING finger domain, C3HC4 (zinc finger)"/>
    <property type="match status" value="2"/>
</dbReference>
<dbReference type="InterPro" id="IPR001841">
    <property type="entry name" value="Znf_RING"/>
</dbReference>
<keyword evidence="5 7" id="KW-0862">Zinc</keyword>
<proteinExistence type="inferred from homology"/>
<dbReference type="PROSITE" id="PS50089">
    <property type="entry name" value="ZF_RING_2"/>
    <property type="match status" value="1"/>
</dbReference>
<sequence>MEAQIVHHQDQQKSISKLGNDEEVDYDFELDGQKVDEYYCLICFLLLRDIAQMPCKHMLCKHCLDDWGKYNANLSCPKCKRRFNRKEVTSNEPLDQIIKHSLKVKCKSGKECRWTGTISEYSENHYRKCDFVELKCAFQGCHIKLKRVDILSHEINCVHRDDCSYCKQLLYNSHLKDHYDVCPKYPVDCPNSCCTVLQQCQVEQHIKDDCINRIVPCGFVRLGCNFEMKNADLSTHFDANIHHHMKLMFMEMDRMRNTFQADLHKTEDKLQEATLKIKTLEDNEVTLKKSFESVQTELATTKERLLAAEQVVQKLKHSEEKVDVEYPGSVPAPPDKTVAEEIPPEPFDKVNDFDLPEGQSHNQIAVGEESHQVKKKAGLLKSEDPMKSLTSSNEVEIVKIQSNPKIFNDEGGSSQMKEEAQALLKNDSNDAMDKLDNMITSLSLDQKSKQENDGTESDSNGQQSKDTKAAPGFEEIIPENLEQYELRRTCNPWKRCRITDAQLSKDELEMKNLERNVRAIVNKLTPQKFKELVDQLANLRVDTVPKFEIEVDIIYETAINIPLYSEAYANMCRVLTDSLKSIPGDKSNTNFRKILLNKCQEELEKDDIQMEQDRSKTFETEKEMKKWKEELDNKLKNRRRILGCVRFIGELFKLKMINEKIMHECILKFIRVSRPALVDQDLECLCKLISTVGKQLDHEEAKPRIDEYFQRLEKIIEKKKISSRIKFALKDVIDLRSNHWVPRRDEGNPKTVDQIRRELRLEFFKERMHRRQEQVKAPGEHSRNAQQIQQYDQQNIPQQQWLEQTRQRIVQSLHHQTPKPTPKKRASIRIVDPYSGRDLTSQFQNRTKSEKD</sequence>
<dbReference type="PROSITE" id="PS00518">
    <property type="entry name" value="ZF_RING_1"/>
    <property type="match status" value="1"/>
</dbReference>
<dbReference type="PANTHER" id="PTHR23253:SF9">
    <property type="entry name" value="EUKARYOTIC TRANSLATION INITIATION FACTOR 4 GAMMA 2"/>
    <property type="match status" value="1"/>
</dbReference>
<dbReference type="SMART" id="SM00543">
    <property type="entry name" value="MIF4G"/>
    <property type="match status" value="1"/>
</dbReference>
<evidence type="ECO:0000256" key="7">
    <source>
        <dbReference type="PROSITE-ProRule" id="PRU00207"/>
    </source>
</evidence>
<evidence type="ECO:0000256" key="5">
    <source>
        <dbReference type="ARBA" id="ARBA00022833"/>
    </source>
</evidence>
<reference evidence="12" key="1">
    <citation type="submission" date="2021-01" db="UniProtKB">
        <authorList>
            <consortium name="EnsemblMetazoa"/>
        </authorList>
    </citation>
    <scope>IDENTIFICATION</scope>
</reference>
<dbReference type="InterPro" id="IPR001293">
    <property type="entry name" value="Znf_TRAF"/>
</dbReference>
<keyword evidence="8" id="KW-0175">Coiled coil</keyword>
<name>A0A7M5WQC8_9CNID</name>
<keyword evidence="3 7" id="KW-0479">Metal-binding</keyword>
<protein>
    <submittedName>
        <fullName evidence="12">Uncharacterized protein</fullName>
    </submittedName>
</protein>
<evidence type="ECO:0000256" key="1">
    <source>
        <dbReference type="ARBA" id="ARBA00005775"/>
    </source>
</evidence>
<dbReference type="GeneID" id="136807277"/>
<dbReference type="InterPro" id="IPR013083">
    <property type="entry name" value="Znf_RING/FYVE/PHD"/>
</dbReference>
<dbReference type="GO" id="GO:0008270">
    <property type="term" value="F:zinc ion binding"/>
    <property type="evidence" value="ECO:0007669"/>
    <property type="project" value="UniProtKB-KW"/>
</dbReference>
<dbReference type="RefSeq" id="XP_066919985.1">
    <property type="nucleotide sequence ID" value="XM_067063884.1"/>
</dbReference>
<evidence type="ECO:0000313" key="12">
    <source>
        <dbReference type="EnsemblMetazoa" id="CLYHEMP001421.1"/>
    </source>
</evidence>
<evidence type="ECO:0000256" key="3">
    <source>
        <dbReference type="ARBA" id="ARBA00022723"/>
    </source>
</evidence>
<dbReference type="GO" id="GO:0003743">
    <property type="term" value="F:translation initiation factor activity"/>
    <property type="evidence" value="ECO:0007669"/>
    <property type="project" value="UniProtKB-KW"/>
</dbReference>
<accession>A0A7M5WQC8</accession>
<feature type="region of interest" description="Disordered" evidence="9">
    <location>
        <begin position="813"/>
        <end position="852"/>
    </location>
</feature>
<dbReference type="InterPro" id="IPR003890">
    <property type="entry name" value="MIF4G-like_typ-3"/>
</dbReference>
<dbReference type="SUPFAM" id="SSF57850">
    <property type="entry name" value="RING/U-box"/>
    <property type="match status" value="1"/>
</dbReference>
<feature type="coiled-coil region" evidence="8">
    <location>
        <begin position="496"/>
        <end position="523"/>
    </location>
</feature>
<dbReference type="Pfam" id="PF13920">
    <property type="entry name" value="zf-C3HC4_3"/>
    <property type="match status" value="1"/>
</dbReference>
<feature type="domain" description="RING-type" evidence="10">
    <location>
        <begin position="40"/>
        <end position="80"/>
    </location>
</feature>
<evidence type="ECO:0000313" key="13">
    <source>
        <dbReference type="Proteomes" id="UP000594262"/>
    </source>
</evidence>
<evidence type="ECO:0000259" key="11">
    <source>
        <dbReference type="PROSITE" id="PS50145"/>
    </source>
</evidence>
<dbReference type="GO" id="GO:0003729">
    <property type="term" value="F:mRNA binding"/>
    <property type="evidence" value="ECO:0007669"/>
    <property type="project" value="TreeGrafter"/>
</dbReference>
<dbReference type="OrthoDB" id="10071175at2759"/>
<evidence type="ECO:0000259" key="10">
    <source>
        <dbReference type="PROSITE" id="PS50089"/>
    </source>
</evidence>
<evidence type="ECO:0000256" key="9">
    <source>
        <dbReference type="SAM" id="MobiDB-lite"/>
    </source>
</evidence>
<evidence type="ECO:0000256" key="6">
    <source>
        <dbReference type="ARBA" id="ARBA00022917"/>
    </source>
</evidence>
<feature type="domain" description="TRAF-type" evidence="11">
    <location>
        <begin position="178"/>
        <end position="233"/>
    </location>
</feature>
<evidence type="ECO:0000256" key="2">
    <source>
        <dbReference type="ARBA" id="ARBA00022540"/>
    </source>
</evidence>
<evidence type="ECO:0000256" key="4">
    <source>
        <dbReference type="ARBA" id="ARBA00022771"/>
    </source>
</evidence>
<keyword evidence="13" id="KW-1185">Reference proteome</keyword>
<feature type="zinc finger region" description="TRAF-type" evidence="7">
    <location>
        <begin position="178"/>
        <end position="233"/>
    </location>
</feature>